<evidence type="ECO:0008006" key="4">
    <source>
        <dbReference type="Google" id="ProtNLM"/>
    </source>
</evidence>
<feature type="chain" id="PRO_5035230706" description="Secreted protein" evidence="1">
    <location>
        <begin position="32"/>
        <end position="107"/>
    </location>
</feature>
<keyword evidence="1" id="KW-0732">Signal</keyword>
<proteinExistence type="predicted"/>
<evidence type="ECO:0000256" key="1">
    <source>
        <dbReference type="SAM" id="SignalP"/>
    </source>
</evidence>
<accession>A0A8J5GXZ8</accession>
<sequence length="107" mass="11329">MVTKPDPSLSLSLSLSIYLLFCTAAGSGTSGEDFVDGEKSSPQQAFAAVGWWLSTAWSIGTTPPAHDSLGCALLLLPSGGLLLRVDKNCLLYHMNLRMALILSTKDS</sequence>
<comment type="caution">
    <text evidence="2">The sequence shown here is derived from an EMBL/GenBank/DDBJ whole genome shotgun (WGS) entry which is preliminary data.</text>
</comment>
<organism evidence="2 3">
    <name type="scientific">Zingiber officinale</name>
    <name type="common">Ginger</name>
    <name type="synonym">Amomum zingiber</name>
    <dbReference type="NCBI Taxonomy" id="94328"/>
    <lineage>
        <taxon>Eukaryota</taxon>
        <taxon>Viridiplantae</taxon>
        <taxon>Streptophyta</taxon>
        <taxon>Embryophyta</taxon>
        <taxon>Tracheophyta</taxon>
        <taxon>Spermatophyta</taxon>
        <taxon>Magnoliopsida</taxon>
        <taxon>Liliopsida</taxon>
        <taxon>Zingiberales</taxon>
        <taxon>Zingiberaceae</taxon>
        <taxon>Zingiber</taxon>
    </lineage>
</organism>
<dbReference type="AlphaFoldDB" id="A0A8J5GXZ8"/>
<protein>
    <recommendedName>
        <fullName evidence="4">Secreted protein</fullName>
    </recommendedName>
</protein>
<dbReference type="Proteomes" id="UP000734854">
    <property type="component" value="Unassembled WGS sequence"/>
</dbReference>
<reference evidence="2 3" key="1">
    <citation type="submission" date="2020-08" db="EMBL/GenBank/DDBJ databases">
        <title>Plant Genome Project.</title>
        <authorList>
            <person name="Zhang R.-G."/>
        </authorList>
    </citation>
    <scope>NUCLEOTIDE SEQUENCE [LARGE SCALE GENOMIC DNA]</scope>
    <source>
        <tissue evidence="2">Rhizome</tissue>
    </source>
</reference>
<name>A0A8J5GXZ8_ZINOF</name>
<dbReference type="EMBL" id="JACMSC010000009">
    <property type="protein sequence ID" value="KAG6507684.1"/>
    <property type="molecule type" value="Genomic_DNA"/>
</dbReference>
<evidence type="ECO:0000313" key="3">
    <source>
        <dbReference type="Proteomes" id="UP000734854"/>
    </source>
</evidence>
<evidence type="ECO:0000313" key="2">
    <source>
        <dbReference type="EMBL" id="KAG6507684.1"/>
    </source>
</evidence>
<gene>
    <name evidence="2" type="ORF">ZIOFF_033035</name>
</gene>
<keyword evidence="3" id="KW-1185">Reference proteome</keyword>
<feature type="signal peptide" evidence="1">
    <location>
        <begin position="1"/>
        <end position="31"/>
    </location>
</feature>